<dbReference type="AlphaFoldDB" id="A0A0W0G6S5"/>
<proteinExistence type="predicted"/>
<dbReference type="Proteomes" id="UP000054988">
    <property type="component" value="Unassembled WGS sequence"/>
</dbReference>
<accession>A0A0W0G6S5</accession>
<protein>
    <submittedName>
        <fullName evidence="1">Uncharacterized protein</fullName>
    </submittedName>
</protein>
<sequence length="115" mass="13450">MSTQFGEMERLAKLISTATGGKDRKDELRTTRIQQYGKPISERRRNHFQRSLQQPRIQCLFLQNTHSIHPTASSVPQILVHAFWSTASDSWLPRFALIRTLRRRAEDIEKDAEFI</sequence>
<organism evidence="1 2">
    <name type="scientific">Moniliophthora roreri</name>
    <name type="common">Frosty pod rot fungus</name>
    <name type="synonym">Monilia roreri</name>
    <dbReference type="NCBI Taxonomy" id="221103"/>
    <lineage>
        <taxon>Eukaryota</taxon>
        <taxon>Fungi</taxon>
        <taxon>Dikarya</taxon>
        <taxon>Basidiomycota</taxon>
        <taxon>Agaricomycotina</taxon>
        <taxon>Agaricomycetes</taxon>
        <taxon>Agaricomycetidae</taxon>
        <taxon>Agaricales</taxon>
        <taxon>Marasmiineae</taxon>
        <taxon>Marasmiaceae</taxon>
        <taxon>Moniliophthora</taxon>
    </lineage>
</organism>
<name>A0A0W0G6S5_MONRR</name>
<evidence type="ECO:0000313" key="1">
    <source>
        <dbReference type="EMBL" id="KTB44281.1"/>
    </source>
</evidence>
<evidence type="ECO:0000313" key="2">
    <source>
        <dbReference type="Proteomes" id="UP000054988"/>
    </source>
</evidence>
<comment type="caution">
    <text evidence="1">The sequence shown here is derived from an EMBL/GenBank/DDBJ whole genome shotgun (WGS) entry which is preliminary data.</text>
</comment>
<reference evidence="1 2" key="1">
    <citation type="submission" date="2015-12" db="EMBL/GenBank/DDBJ databases">
        <title>Draft genome sequence of Moniliophthora roreri, the causal agent of frosty pod rot of cacao.</title>
        <authorList>
            <person name="Aime M.C."/>
            <person name="Diaz-Valderrama J.R."/>
            <person name="Kijpornyongpan T."/>
            <person name="Phillips-Mora W."/>
        </authorList>
    </citation>
    <scope>NUCLEOTIDE SEQUENCE [LARGE SCALE GENOMIC DNA]</scope>
    <source>
        <strain evidence="1 2">MCA 2952</strain>
    </source>
</reference>
<gene>
    <name evidence="1" type="ORF">WG66_3145</name>
</gene>
<dbReference type="EMBL" id="LATX01000959">
    <property type="protein sequence ID" value="KTB44281.1"/>
    <property type="molecule type" value="Genomic_DNA"/>
</dbReference>